<dbReference type="OMA" id="INERWRQ"/>
<dbReference type="PRINTS" id="PR00463">
    <property type="entry name" value="EP450I"/>
</dbReference>
<keyword evidence="8" id="KW-0503">Monooxygenase</keyword>
<comment type="similarity">
    <text evidence="3">Belongs to the cytochrome P450 family.</text>
</comment>
<dbReference type="InterPro" id="IPR036396">
    <property type="entry name" value="Cyt_P450_sf"/>
</dbReference>
<keyword evidence="12" id="KW-1185">Reference proteome</keyword>
<reference evidence="10 12" key="3">
    <citation type="journal article" date="2015" name="BMC Genomics">
        <title>Sex and parasites: genomic and transcriptomic analysis of Microbotryum lychnidis-dioicae, the biotrophic and plant-castrating anther smut fungus.</title>
        <authorList>
            <person name="Perlin M.H."/>
            <person name="Amselem J."/>
            <person name="Fontanillas E."/>
            <person name="Toh S.S."/>
            <person name="Chen Z."/>
            <person name="Goldberg J."/>
            <person name="Duplessis S."/>
            <person name="Henrissat B."/>
            <person name="Young S."/>
            <person name="Zeng Q."/>
            <person name="Aguileta G."/>
            <person name="Petit E."/>
            <person name="Badouin H."/>
            <person name="Andrews J."/>
            <person name="Razeeq D."/>
            <person name="Gabaldon T."/>
            <person name="Quesneville H."/>
            <person name="Giraud T."/>
            <person name="Hood M.E."/>
            <person name="Schultz D.J."/>
            <person name="Cuomo C.A."/>
        </authorList>
    </citation>
    <scope>NUCLEOTIDE SEQUENCE [LARGE SCALE GENOMIC DNA]</scope>
    <source>
        <strain evidence="10">P1A1 Lamole</strain>
        <strain evidence="12">p1A1 Lamole</strain>
    </source>
</reference>
<evidence type="ECO:0000313" key="11">
    <source>
        <dbReference type="EnsemblFungi" id="MVLG_01309T0"/>
    </source>
</evidence>
<dbReference type="PANTHER" id="PTHR46300">
    <property type="entry name" value="P450, PUTATIVE (EUROFUNG)-RELATED-RELATED"/>
    <property type="match status" value="1"/>
</dbReference>
<dbReference type="CDD" id="cd11065">
    <property type="entry name" value="CYP64-like"/>
    <property type="match status" value="1"/>
</dbReference>
<dbReference type="GO" id="GO:0004497">
    <property type="term" value="F:monooxygenase activity"/>
    <property type="evidence" value="ECO:0007669"/>
    <property type="project" value="UniProtKB-KW"/>
</dbReference>
<comment type="cofactor">
    <cofactor evidence="1 9">
        <name>heme</name>
        <dbReference type="ChEBI" id="CHEBI:30413"/>
    </cofactor>
</comment>
<evidence type="ECO:0000256" key="6">
    <source>
        <dbReference type="ARBA" id="ARBA00023002"/>
    </source>
</evidence>
<dbReference type="Proteomes" id="UP000017200">
    <property type="component" value="Unassembled WGS sequence"/>
</dbReference>
<reference evidence="10" key="2">
    <citation type="submission" date="2010-11" db="EMBL/GenBank/DDBJ databases">
        <authorList>
            <consortium name="The Broad Institute Genome Sequencing Platform"/>
            <person name="Earl A."/>
            <person name="Ward D."/>
            <person name="Feldgarden M."/>
            <person name="Gevers D."/>
            <person name="Butler R."/>
            <person name="Young S.K."/>
            <person name="Zeng Q."/>
            <person name="Gargeya S."/>
            <person name="Fitzgerald M."/>
            <person name="Haas B."/>
            <person name="Abouelleil A."/>
            <person name="Alvarado L."/>
            <person name="Arachchi H.M."/>
            <person name="Berlin A."/>
            <person name="Brown A."/>
            <person name="Chapman S.B."/>
            <person name="Chen Z."/>
            <person name="Dunbar C."/>
            <person name="Freedman E."/>
            <person name="Gearin G."/>
            <person name="Gellesch M."/>
            <person name="Goldberg J."/>
            <person name="Griggs A."/>
            <person name="Gujja S."/>
            <person name="Heilman E."/>
            <person name="Heiman D."/>
            <person name="Howarth C."/>
            <person name="Larson L."/>
            <person name="Lui A."/>
            <person name="MacDonald P.J.P."/>
            <person name="Mehta T."/>
            <person name="Montmayeur A."/>
            <person name="Murphy C."/>
            <person name="Neiman D."/>
            <person name="Pearson M."/>
            <person name="Priest M."/>
            <person name="Roberts A."/>
            <person name="Saif S."/>
            <person name="Shea T."/>
            <person name="Shenoy N."/>
            <person name="Sisk P."/>
            <person name="Stolte C."/>
            <person name="Sykes S."/>
            <person name="White J."/>
            <person name="Yandava C."/>
            <person name="Wortman J."/>
            <person name="Nusbaum C."/>
            <person name="Birren B."/>
        </authorList>
    </citation>
    <scope>NUCLEOTIDE SEQUENCE</scope>
    <source>
        <strain evidence="10">P1A1 Lamole</strain>
    </source>
</reference>
<dbReference type="PANTHER" id="PTHR46300:SF1">
    <property type="entry name" value="P450, PUTATIVE (EUROFUNG)-RELATED"/>
    <property type="match status" value="1"/>
</dbReference>
<evidence type="ECO:0000256" key="5">
    <source>
        <dbReference type="ARBA" id="ARBA00022723"/>
    </source>
</evidence>
<dbReference type="EMBL" id="GL541649">
    <property type="protein sequence ID" value="KDE08531.1"/>
    <property type="molecule type" value="Genomic_DNA"/>
</dbReference>
<dbReference type="Gene3D" id="1.10.630.10">
    <property type="entry name" value="Cytochrome P450"/>
    <property type="match status" value="1"/>
</dbReference>
<dbReference type="STRING" id="683840.U5H1Q7"/>
<reference evidence="12" key="1">
    <citation type="submission" date="2010-11" db="EMBL/GenBank/DDBJ databases">
        <title>The genome sequence of Microbotryum violaceum strain p1A1 Lamole.</title>
        <authorList>
            <person name="Cuomo C."/>
            <person name="Perlin M."/>
            <person name="Young S.K."/>
            <person name="Zeng Q."/>
            <person name="Gargeya S."/>
            <person name="Alvarado L."/>
            <person name="Berlin A."/>
            <person name="Chapman S.B."/>
            <person name="Chen Z."/>
            <person name="Freedman E."/>
            <person name="Gellesch M."/>
            <person name="Goldberg J."/>
            <person name="Griggs A."/>
            <person name="Gujja S."/>
            <person name="Heilman E."/>
            <person name="Heiman D."/>
            <person name="Howarth C."/>
            <person name="Mehta T."/>
            <person name="Neiman D."/>
            <person name="Pearson M."/>
            <person name="Roberts A."/>
            <person name="Saif S."/>
            <person name="Shea T."/>
            <person name="Shenoy N."/>
            <person name="Sisk P."/>
            <person name="Stolte C."/>
            <person name="Sykes S."/>
            <person name="White J."/>
            <person name="Yandava C."/>
            <person name="Haas B."/>
            <person name="Nusbaum C."/>
            <person name="Birren B."/>
        </authorList>
    </citation>
    <scope>NUCLEOTIDE SEQUENCE [LARGE SCALE GENOMIC DNA]</scope>
    <source>
        <strain evidence="12">p1A1 Lamole</strain>
    </source>
</reference>
<sequence length="512" mass="58044">MAGAFSGTSDLVVLGCATALLLFILRRQRGANRHLPPSPAGALPFLGHMFVLPKRQPWFKMEQWTRELGPIYSIKLGSQLFVILGRASAAVDLLDKRSRIYSSRPRRIMISDIASRGYRMVLMPYGERWRKQRRLLHPITNIKASSCYEGIQSMESAQLVRDLLRDPQNFVNHAQRFAGSNIMQITYNKRAQSWDDPAITKMAEIGSYLGPLAVIGSSIVDIWPCLNRLPRLLAPWKKRGDELFNMSYTLYRRHYDDVKREVKQGGAPVSFAADIIRLREEYKISEIEGMFLAGSIYAAGSITTSDATETFILLMVAHPEVMKKAQEEIDRVVGGKRLPEFSDQDDLVYCQAILRECMRFRSVTAGGVTHCTMEDDTYNGYFIPKGTAVLACHWAIHLDPEVYPEPHKFNPDRFVVNGELVGTKYSERGHHTYGFGRRICPGMHIADRSLFIAFTRILWAFELLPQIDDQGNAIPVDVNRFTDGLATAPLPFQCRIQSRGKWVEEALDSFAF</sequence>
<evidence type="ECO:0008006" key="13">
    <source>
        <dbReference type="Google" id="ProtNLM"/>
    </source>
</evidence>
<dbReference type="SUPFAM" id="SSF48264">
    <property type="entry name" value="Cytochrome P450"/>
    <property type="match status" value="1"/>
</dbReference>
<evidence type="ECO:0000256" key="8">
    <source>
        <dbReference type="ARBA" id="ARBA00023033"/>
    </source>
</evidence>
<keyword evidence="7 9" id="KW-0408">Iron</keyword>
<dbReference type="AlphaFoldDB" id="U5H1Q7"/>
<keyword evidence="5 9" id="KW-0479">Metal-binding</keyword>
<evidence type="ECO:0000256" key="2">
    <source>
        <dbReference type="ARBA" id="ARBA00005179"/>
    </source>
</evidence>
<feature type="binding site" description="axial binding residue" evidence="9">
    <location>
        <position position="440"/>
    </location>
    <ligand>
        <name>heme</name>
        <dbReference type="ChEBI" id="CHEBI:30413"/>
    </ligand>
    <ligandPart>
        <name>Fe</name>
        <dbReference type="ChEBI" id="CHEBI:18248"/>
    </ligandPart>
</feature>
<reference evidence="11" key="4">
    <citation type="submission" date="2015-06" db="UniProtKB">
        <authorList>
            <consortium name="EnsemblFungi"/>
        </authorList>
    </citation>
    <scope>IDENTIFICATION</scope>
</reference>
<dbReference type="GO" id="GO:0020037">
    <property type="term" value="F:heme binding"/>
    <property type="evidence" value="ECO:0007669"/>
    <property type="project" value="InterPro"/>
</dbReference>
<evidence type="ECO:0000256" key="3">
    <source>
        <dbReference type="ARBA" id="ARBA00010617"/>
    </source>
</evidence>
<keyword evidence="4 9" id="KW-0349">Heme</keyword>
<dbReference type="EMBL" id="AEIJ01000114">
    <property type="status" value="NOT_ANNOTATED_CDS"/>
    <property type="molecule type" value="Genomic_DNA"/>
</dbReference>
<dbReference type="Pfam" id="PF00067">
    <property type="entry name" value="p450"/>
    <property type="match status" value="1"/>
</dbReference>
<keyword evidence="6" id="KW-0560">Oxidoreductase</keyword>
<dbReference type="EnsemblFungi" id="MVLG_01309T0">
    <property type="protein sequence ID" value="MVLG_01309T0"/>
    <property type="gene ID" value="MVLG_01309"/>
</dbReference>
<evidence type="ECO:0000256" key="1">
    <source>
        <dbReference type="ARBA" id="ARBA00001971"/>
    </source>
</evidence>
<dbReference type="GO" id="GO:0005506">
    <property type="term" value="F:iron ion binding"/>
    <property type="evidence" value="ECO:0007669"/>
    <property type="project" value="InterPro"/>
</dbReference>
<accession>U5H1Q7</accession>
<proteinExistence type="inferred from homology"/>
<protein>
    <recommendedName>
        <fullName evidence="13">Cytochrome P450</fullName>
    </recommendedName>
</protein>
<evidence type="ECO:0000313" key="10">
    <source>
        <dbReference type="EMBL" id="KDE08531.1"/>
    </source>
</evidence>
<dbReference type="InterPro" id="IPR050364">
    <property type="entry name" value="Cytochrome_P450_fung"/>
</dbReference>
<evidence type="ECO:0000256" key="9">
    <source>
        <dbReference type="PIRSR" id="PIRSR602401-1"/>
    </source>
</evidence>
<dbReference type="OrthoDB" id="1470350at2759"/>
<dbReference type="GO" id="GO:0016705">
    <property type="term" value="F:oxidoreductase activity, acting on paired donors, with incorporation or reduction of molecular oxygen"/>
    <property type="evidence" value="ECO:0007669"/>
    <property type="project" value="InterPro"/>
</dbReference>
<evidence type="ECO:0000256" key="4">
    <source>
        <dbReference type="ARBA" id="ARBA00022617"/>
    </source>
</evidence>
<dbReference type="InterPro" id="IPR002401">
    <property type="entry name" value="Cyt_P450_E_grp-I"/>
</dbReference>
<name>U5H1Q7_USTV1</name>
<dbReference type="HOGENOM" id="CLU_001570_2_1_1"/>
<gene>
    <name evidence="10" type="ORF">MVLG_01309</name>
</gene>
<dbReference type="InterPro" id="IPR001128">
    <property type="entry name" value="Cyt_P450"/>
</dbReference>
<dbReference type="InParanoid" id="U5H1Q7"/>
<organism evidence="10">
    <name type="scientific">Microbotryum lychnidis-dioicae (strain p1A1 Lamole / MvSl-1064)</name>
    <name type="common">Anther smut fungus</name>
    <dbReference type="NCBI Taxonomy" id="683840"/>
    <lineage>
        <taxon>Eukaryota</taxon>
        <taxon>Fungi</taxon>
        <taxon>Dikarya</taxon>
        <taxon>Basidiomycota</taxon>
        <taxon>Pucciniomycotina</taxon>
        <taxon>Microbotryomycetes</taxon>
        <taxon>Microbotryales</taxon>
        <taxon>Microbotryaceae</taxon>
        <taxon>Microbotryum</taxon>
    </lineage>
</organism>
<evidence type="ECO:0000313" key="12">
    <source>
        <dbReference type="Proteomes" id="UP000017200"/>
    </source>
</evidence>
<comment type="pathway">
    <text evidence="2">Secondary metabolite biosynthesis.</text>
</comment>
<evidence type="ECO:0000256" key="7">
    <source>
        <dbReference type="ARBA" id="ARBA00023004"/>
    </source>
</evidence>